<keyword evidence="4 7" id="KW-0812">Transmembrane</keyword>
<dbReference type="EMBL" id="JBHSMI010000042">
    <property type="protein sequence ID" value="MFC5405797.1"/>
    <property type="molecule type" value="Genomic_DNA"/>
</dbReference>
<keyword evidence="5 7" id="KW-1133">Transmembrane helix</keyword>
<evidence type="ECO:0000256" key="4">
    <source>
        <dbReference type="ARBA" id="ARBA00022692"/>
    </source>
</evidence>
<evidence type="ECO:0000256" key="5">
    <source>
        <dbReference type="ARBA" id="ARBA00022989"/>
    </source>
</evidence>
<sequence length="291" mass="33418">MGKRKLVSAKTMRKLDGLLFMSPWLLGFAVFLGFPLLFSLYMSFHNMKMLPTRMDYEFVGLKHYNEILFRSSALYDGLFPFFREEIIMIPVILVFSLLIAMLLNQNLPGRFLFRAIFFLPVIFSSGYVLTELVNQGEGGLGFLERFELGKYLNIMLGDSSWSAPVQTVLNRFVLVLWYSGVQILIFLAGRQTISKSAYESARIDGASPWEVFWKITLPALSPFILLNLIYTVVDMFTYPFNPIISMIGLNQGEYGFNSALAWTYFLLIIGFLGLIVLLYSRFNKNNALRRK</sequence>
<protein>
    <submittedName>
        <fullName evidence="9">Carbohydrate ABC transporter permease</fullName>
    </submittedName>
</protein>
<dbReference type="SUPFAM" id="SSF161098">
    <property type="entry name" value="MetI-like"/>
    <property type="match status" value="1"/>
</dbReference>
<dbReference type="InterPro" id="IPR050809">
    <property type="entry name" value="UgpAE/MalFG_permease"/>
</dbReference>
<dbReference type="InterPro" id="IPR000515">
    <property type="entry name" value="MetI-like"/>
</dbReference>
<evidence type="ECO:0000259" key="8">
    <source>
        <dbReference type="PROSITE" id="PS50928"/>
    </source>
</evidence>
<evidence type="ECO:0000256" key="6">
    <source>
        <dbReference type="ARBA" id="ARBA00023136"/>
    </source>
</evidence>
<feature type="transmembrane region" description="Helical" evidence="7">
    <location>
        <begin position="21"/>
        <end position="44"/>
    </location>
</feature>
<evidence type="ECO:0000256" key="3">
    <source>
        <dbReference type="ARBA" id="ARBA00022475"/>
    </source>
</evidence>
<comment type="caution">
    <text evidence="9">The sequence shown here is derived from an EMBL/GenBank/DDBJ whole genome shotgun (WGS) entry which is preliminary data.</text>
</comment>
<evidence type="ECO:0000256" key="2">
    <source>
        <dbReference type="ARBA" id="ARBA00022448"/>
    </source>
</evidence>
<evidence type="ECO:0000313" key="9">
    <source>
        <dbReference type="EMBL" id="MFC5405797.1"/>
    </source>
</evidence>
<feature type="transmembrane region" description="Helical" evidence="7">
    <location>
        <begin position="211"/>
        <end position="233"/>
    </location>
</feature>
<organism evidence="9 10">
    <name type="scientific">Cohnella soli</name>
    <dbReference type="NCBI Taxonomy" id="425005"/>
    <lineage>
        <taxon>Bacteria</taxon>
        <taxon>Bacillati</taxon>
        <taxon>Bacillota</taxon>
        <taxon>Bacilli</taxon>
        <taxon>Bacillales</taxon>
        <taxon>Paenibacillaceae</taxon>
        <taxon>Cohnella</taxon>
    </lineage>
</organism>
<name>A0ABW0I005_9BACL</name>
<feature type="transmembrane region" description="Helical" evidence="7">
    <location>
        <begin position="111"/>
        <end position="130"/>
    </location>
</feature>
<comment type="subcellular location">
    <subcellularLocation>
        <location evidence="1 7">Cell membrane</location>
        <topology evidence="1 7">Multi-pass membrane protein</topology>
    </subcellularLocation>
</comment>
<gene>
    <name evidence="9" type="ORF">ACFPOF_23890</name>
</gene>
<feature type="transmembrane region" description="Helical" evidence="7">
    <location>
        <begin position="86"/>
        <end position="104"/>
    </location>
</feature>
<evidence type="ECO:0000256" key="7">
    <source>
        <dbReference type="RuleBase" id="RU363032"/>
    </source>
</evidence>
<evidence type="ECO:0000256" key="1">
    <source>
        <dbReference type="ARBA" id="ARBA00004651"/>
    </source>
</evidence>
<keyword evidence="2 7" id="KW-0813">Transport</keyword>
<feature type="transmembrane region" description="Helical" evidence="7">
    <location>
        <begin position="259"/>
        <end position="280"/>
    </location>
</feature>
<dbReference type="CDD" id="cd06261">
    <property type="entry name" value="TM_PBP2"/>
    <property type="match status" value="1"/>
</dbReference>
<reference evidence="10" key="1">
    <citation type="journal article" date="2019" name="Int. J. Syst. Evol. Microbiol.">
        <title>The Global Catalogue of Microorganisms (GCM) 10K type strain sequencing project: providing services to taxonomists for standard genome sequencing and annotation.</title>
        <authorList>
            <consortium name="The Broad Institute Genomics Platform"/>
            <consortium name="The Broad Institute Genome Sequencing Center for Infectious Disease"/>
            <person name="Wu L."/>
            <person name="Ma J."/>
        </authorList>
    </citation>
    <scope>NUCLEOTIDE SEQUENCE [LARGE SCALE GENOMIC DNA]</scope>
    <source>
        <strain evidence="10">CGMCC 1.18575</strain>
    </source>
</reference>
<accession>A0ABW0I005</accession>
<dbReference type="Gene3D" id="1.10.3720.10">
    <property type="entry name" value="MetI-like"/>
    <property type="match status" value="1"/>
</dbReference>
<comment type="similarity">
    <text evidence="7">Belongs to the binding-protein-dependent transport system permease family.</text>
</comment>
<evidence type="ECO:0000313" key="10">
    <source>
        <dbReference type="Proteomes" id="UP001596113"/>
    </source>
</evidence>
<dbReference type="Proteomes" id="UP001596113">
    <property type="component" value="Unassembled WGS sequence"/>
</dbReference>
<dbReference type="Pfam" id="PF00528">
    <property type="entry name" value="BPD_transp_1"/>
    <property type="match status" value="1"/>
</dbReference>
<keyword evidence="10" id="KW-1185">Reference proteome</keyword>
<dbReference type="PROSITE" id="PS50928">
    <property type="entry name" value="ABC_TM1"/>
    <property type="match status" value="1"/>
</dbReference>
<keyword evidence="6 7" id="KW-0472">Membrane</keyword>
<dbReference type="RefSeq" id="WP_378137409.1">
    <property type="nucleotide sequence ID" value="NZ_JBHSMI010000042.1"/>
</dbReference>
<proteinExistence type="inferred from homology"/>
<dbReference type="InterPro" id="IPR035906">
    <property type="entry name" value="MetI-like_sf"/>
</dbReference>
<feature type="transmembrane region" description="Helical" evidence="7">
    <location>
        <begin position="168"/>
        <end position="190"/>
    </location>
</feature>
<feature type="domain" description="ABC transmembrane type-1" evidence="8">
    <location>
        <begin position="82"/>
        <end position="280"/>
    </location>
</feature>
<keyword evidence="3" id="KW-1003">Cell membrane</keyword>
<dbReference type="PANTHER" id="PTHR43227:SF3">
    <property type="entry name" value="BINDING-PROTEIN-DEPENDENT TRANSPORT SYSTEMS INNER MEMBRANE COMPONENT"/>
    <property type="match status" value="1"/>
</dbReference>
<dbReference type="PANTHER" id="PTHR43227">
    <property type="entry name" value="BLL4140 PROTEIN"/>
    <property type="match status" value="1"/>
</dbReference>